<proteinExistence type="predicted"/>
<evidence type="ECO:0008006" key="5">
    <source>
        <dbReference type="Google" id="ProtNLM"/>
    </source>
</evidence>
<gene>
    <name evidence="3" type="ORF">GCM10023226_20040</name>
</gene>
<comment type="caution">
    <text evidence="3">The sequence shown here is derived from an EMBL/GenBank/DDBJ whole genome shotgun (WGS) entry which is preliminary data.</text>
</comment>
<sequence>MDAQRDEVERLRARVLELEERLGVEKARASLRADRLRMARELNDTIVQALVAAEMAMDLDRPEQARSLVGEASRHSREMIGQLVGERLLPGTALRHAPERAPWTLDDPAPRRTASRIAGGDAALDQHTSPEETRR</sequence>
<organism evidence="3 4">
    <name type="scientific">Nocardioides nanhaiensis</name>
    <dbReference type="NCBI Taxonomy" id="1476871"/>
    <lineage>
        <taxon>Bacteria</taxon>
        <taxon>Bacillati</taxon>
        <taxon>Actinomycetota</taxon>
        <taxon>Actinomycetes</taxon>
        <taxon>Propionibacteriales</taxon>
        <taxon>Nocardioidaceae</taxon>
        <taxon>Nocardioides</taxon>
    </lineage>
</organism>
<evidence type="ECO:0000256" key="1">
    <source>
        <dbReference type="SAM" id="Coils"/>
    </source>
</evidence>
<evidence type="ECO:0000313" key="3">
    <source>
        <dbReference type="EMBL" id="GAA4682890.1"/>
    </source>
</evidence>
<dbReference type="EMBL" id="BAABIM010000002">
    <property type="protein sequence ID" value="GAA4682890.1"/>
    <property type="molecule type" value="Genomic_DNA"/>
</dbReference>
<evidence type="ECO:0000256" key="2">
    <source>
        <dbReference type="SAM" id="MobiDB-lite"/>
    </source>
</evidence>
<dbReference type="RefSeq" id="WP_345265310.1">
    <property type="nucleotide sequence ID" value="NZ_BAABIM010000002.1"/>
</dbReference>
<feature type="region of interest" description="Disordered" evidence="2">
    <location>
        <begin position="91"/>
        <end position="135"/>
    </location>
</feature>
<protein>
    <recommendedName>
        <fullName evidence="5">ANTAR domain-containing protein</fullName>
    </recommendedName>
</protein>
<keyword evidence="4" id="KW-1185">Reference proteome</keyword>
<name>A0ABP8W832_9ACTN</name>
<feature type="coiled-coil region" evidence="1">
    <location>
        <begin position="1"/>
        <end position="28"/>
    </location>
</feature>
<reference evidence="4" key="1">
    <citation type="journal article" date="2019" name="Int. J. Syst. Evol. Microbiol.">
        <title>The Global Catalogue of Microorganisms (GCM) 10K type strain sequencing project: providing services to taxonomists for standard genome sequencing and annotation.</title>
        <authorList>
            <consortium name="The Broad Institute Genomics Platform"/>
            <consortium name="The Broad Institute Genome Sequencing Center for Infectious Disease"/>
            <person name="Wu L."/>
            <person name="Ma J."/>
        </authorList>
    </citation>
    <scope>NUCLEOTIDE SEQUENCE [LARGE SCALE GENOMIC DNA]</scope>
    <source>
        <strain evidence="4">JCM 18127</strain>
    </source>
</reference>
<dbReference type="Proteomes" id="UP001500621">
    <property type="component" value="Unassembled WGS sequence"/>
</dbReference>
<evidence type="ECO:0000313" key="4">
    <source>
        <dbReference type="Proteomes" id="UP001500621"/>
    </source>
</evidence>
<keyword evidence="1" id="KW-0175">Coiled coil</keyword>
<accession>A0ABP8W832</accession>